<evidence type="ECO:0000256" key="3">
    <source>
        <dbReference type="ARBA" id="ARBA00022692"/>
    </source>
</evidence>
<comment type="similarity">
    <text evidence="2">Belongs to the ZIP transporter (TC 2.A.5) family.</text>
</comment>
<keyword evidence="3 6" id="KW-0812">Transmembrane</keyword>
<evidence type="ECO:0000256" key="5">
    <source>
        <dbReference type="ARBA" id="ARBA00023136"/>
    </source>
</evidence>
<dbReference type="AlphaFoldDB" id="A0A8S1C9J4"/>
<evidence type="ECO:0000313" key="9">
    <source>
        <dbReference type="Proteomes" id="UP000494165"/>
    </source>
</evidence>
<dbReference type="Proteomes" id="UP000494165">
    <property type="component" value="Unassembled WGS sequence"/>
</dbReference>
<dbReference type="GO" id="GO:0005886">
    <property type="term" value="C:plasma membrane"/>
    <property type="evidence" value="ECO:0007669"/>
    <property type="project" value="TreeGrafter"/>
</dbReference>
<accession>A0A8S1C9J4</accession>
<keyword evidence="7" id="KW-0732">Signal</keyword>
<evidence type="ECO:0000256" key="7">
    <source>
        <dbReference type="SAM" id="SignalP"/>
    </source>
</evidence>
<proteinExistence type="inferred from homology"/>
<dbReference type="InterPro" id="IPR050799">
    <property type="entry name" value="ZIP_Transporter"/>
</dbReference>
<keyword evidence="5 6" id="KW-0472">Membrane</keyword>
<dbReference type="Pfam" id="PF02535">
    <property type="entry name" value="Zip"/>
    <property type="match status" value="1"/>
</dbReference>
<protein>
    <submittedName>
        <fullName evidence="8">Uncharacterized protein</fullName>
    </submittedName>
</protein>
<keyword evidence="9" id="KW-1185">Reference proteome</keyword>
<feature type="transmembrane region" description="Helical" evidence="6">
    <location>
        <begin position="212"/>
        <end position="235"/>
    </location>
</feature>
<sequence length="423" mass="46659">MGEGRGRHTCRVLSTCCVLCCCLLVHQGCGAQSHSLDDSKEPVAELLKKYGDGSVITHEGLESLFKDLKIHHHHNEKKSNGSKNHDSRPSLPACKVEPQLSRESLASACPSLLLQVVDPSYCSEEHKHEHDTLPGYVWMYAVVSIVVISACGLLAVAVIPVMQKMFYHQMIQFLVSLAVGTLCGDALLHLLPHAMSGGHNHDTESRKNVWRGFVGLVGILLFFFMERCLTVVSEWRRRNLKKKKKQVVPKVKVMNDSEQMQGNSVVGEKLCKHKYSSYPYCYEEITGKASAEAGEKKAEQSEPLAEVHEKNEALSPVLVVSQDGKLAEERHVEEEESCTVIVREHAREHHGHSHSHGHVHSAPSSLSSVAWMVIMGDGLHNLTDGMAIGAAFARGLTGGFSTATAVFCHELPHELGVFLKLFK</sequence>
<dbReference type="GO" id="GO:0071578">
    <property type="term" value="P:zinc ion import across plasma membrane"/>
    <property type="evidence" value="ECO:0007669"/>
    <property type="project" value="TreeGrafter"/>
</dbReference>
<name>A0A8S1C9J4_9INSE</name>
<reference evidence="8 9" key="1">
    <citation type="submission" date="2020-04" db="EMBL/GenBank/DDBJ databases">
        <authorList>
            <person name="Alioto T."/>
            <person name="Alioto T."/>
            <person name="Gomez Garrido J."/>
        </authorList>
    </citation>
    <scope>NUCLEOTIDE SEQUENCE [LARGE SCALE GENOMIC DNA]</scope>
</reference>
<evidence type="ECO:0000256" key="1">
    <source>
        <dbReference type="ARBA" id="ARBA00004141"/>
    </source>
</evidence>
<dbReference type="GO" id="GO:0140410">
    <property type="term" value="F:monoatomic cation:bicarbonate symporter activity"/>
    <property type="evidence" value="ECO:0007669"/>
    <property type="project" value="TreeGrafter"/>
</dbReference>
<dbReference type="PANTHER" id="PTHR12191">
    <property type="entry name" value="SOLUTE CARRIER FAMILY 39"/>
    <property type="match status" value="1"/>
</dbReference>
<evidence type="ECO:0000313" key="8">
    <source>
        <dbReference type="EMBL" id="CAB3364565.1"/>
    </source>
</evidence>
<dbReference type="GO" id="GO:0030003">
    <property type="term" value="P:intracellular monoatomic cation homeostasis"/>
    <property type="evidence" value="ECO:0007669"/>
    <property type="project" value="TreeGrafter"/>
</dbReference>
<dbReference type="PANTHER" id="PTHR12191:SF37">
    <property type="entry name" value="ZINC TRANSPORTER FOI"/>
    <property type="match status" value="1"/>
</dbReference>
<organism evidence="8 9">
    <name type="scientific">Cloeon dipterum</name>
    <dbReference type="NCBI Taxonomy" id="197152"/>
    <lineage>
        <taxon>Eukaryota</taxon>
        <taxon>Metazoa</taxon>
        <taxon>Ecdysozoa</taxon>
        <taxon>Arthropoda</taxon>
        <taxon>Hexapoda</taxon>
        <taxon>Insecta</taxon>
        <taxon>Pterygota</taxon>
        <taxon>Palaeoptera</taxon>
        <taxon>Ephemeroptera</taxon>
        <taxon>Pisciforma</taxon>
        <taxon>Baetidae</taxon>
        <taxon>Cloeon</taxon>
    </lineage>
</organism>
<feature type="transmembrane region" description="Helical" evidence="6">
    <location>
        <begin position="173"/>
        <end position="192"/>
    </location>
</feature>
<dbReference type="EMBL" id="CADEPI010000016">
    <property type="protein sequence ID" value="CAB3364565.1"/>
    <property type="molecule type" value="Genomic_DNA"/>
</dbReference>
<comment type="caution">
    <text evidence="8">The sequence shown here is derived from an EMBL/GenBank/DDBJ whole genome shotgun (WGS) entry which is preliminary data.</text>
</comment>
<dbReference type="OrthoDB" id="200954at2759"/>
<keyword evidence="4 6" id="KW-1133">Transmembrane helix</keyword>
<gene>
    <name evidence="8" type="ORF">CLODIP_2_CD09229</name>
</gene>
<feature type="chain" id="PRO_5035945800" evidence="7">
    <location>
        <begin position="32"/>
        <end position="423"/>
    </location>
</feature>
<dbReference type="GO" id="GO:0005385">
    <property type="term" value="F:zinc ion transmembrane transporter activity"/>
    <property type="evidence" value="ECO:0007669"/>
    <property type="project" value="TreeGrafter"/>
</dbReference>
<comment type="subcellular location">
    <subcellularLocation>
        <location evidence="1">Membrane</location>
        <topology evidence="1">Multi-pass membrane protein</topology>
    </subcellularLocation>
</comment>
<evidence type="ECO:0000256" key="4">
    <source>
        <dbReference type="ARBA" id="ARBA00022989"/>
    </source>
</evidence>
<evidence type="ECO:0000256" key="2">
    <source>
        <dbReference type="ARBA" id="ARBA00006939"/>
    </source>
</evidence>
<dbReference type="InterPro" id="IPR003689">
    <property type="entry name" value="ZIP"/>
</dbReference>
<feature type="transmembrane region" description="Helical" evidence="6">
    <location>
        <begin position="137"/>
        <end position="161"/>
    </location>
</feature>
<feature type="signal peptide" evidence="7">
    <location>
        <begin position="1"/>
        <end position="31"/>
    </location>
</feature>
<evidence type="ECO:0000256" key="6">
    <source>
        <dbReference type="SAM" id="Phobius"/>
    </source>
</evidence>